<dbReference type="Proteomes" id="UP000504693">
    <property type="component" value="Chromosome"/>
</dbReference>
<feature type="transmembrane region" description="Helical" evidence="1">
    <location>
        <begin position="477"/>
        <end position="497"/>
    </location>
</feature>
<evidence type="ECO:0000256" key="1">
    <source>
        <dbReference type="SAM" id="Phobius"/>
    </source>
</evidence>
<keyword evidence="1" id="KW-1133">Transmembrane helix</keyword>
<feature type="transmembrane region" description="Helical" evidence="1">
    <location>
        <begin position="321"/>
        <end position="339"/>
    </location>
</feature>
<gene>
    <name evidence="2" type="ORF">HQR01_15075</name>
</gene>
<evidence type="ECO:0000313" key="2">
    <source>
        <dbReference type="EMBL" id="QKG72581.1"/>
    </source>
</evidence>
<accession>A0A7D4BCB2</accession>
<dbReference type="SUPFAM" id="SSF102405">
    <property type="entry name" value="MCP/YpsA-like"/>
    <property type="match status" value="1"/>
</dbReference>
<sequence>MDQSHPPRPRLALNVGITGHRAKALGEDLFGPVRERLDHIFSNLKLAAYELHRREHALFDEVEPIIRLHTPLATGSDQIAAQSARANGYQLRALLPFKVSEYSQDFVGAELDEFTEYLEDADNVMTLPGDRSASDAYVLVGKAVIAASDVIVAIWDGEPGNGPGGTAHVVELALRDGVPVIHLHIDRNKVEASTVRLIVGGDIAEPELGQLDTLDDYTALLANILAPHERIERLHILEYFREVENRTNLRIEYPLMLAMLGVKSLPSHPWRQDAISADIERDRSVIREQYPPSLRMPLERGYGWANFLAIRYAQRFRSGHITNYALSALAVIVALTGLLAPALKVYLVMLELLLIGALFYNTSAGKKGDWHRRWLQYRHLAESLRPLLYLKRVGLTGPPFRSDLISGAHRKEAGTDWTRWYTAAIWREMASPGGEMSHAQVKELAQAAIKEQVIPQAEYHDVNARRMRKLDHRLHEVGNFLMGAVIATCVLFIMGYYTVPDIVHSMTPVIVFLTAGLPAAGAAIFGMRGHGEHLLQANRSAESAAALRENARRLDELDDIEDLAAELQVTSYIMLADLNEWTTTYSERSLEVPA</sequence>
<keyword evidence="1" id="KW-0812">Transmembrane</keyword>
<dbReference type="RefSeq" id="WP_173215976.1">
    <property type="nucleotide sequence ID" value="NZ_CP053921.1"/>
</dbReference>
<name>A0A7D4BCB2_9SPHN</name>
<organism evidence="2 3">
    <name type="scientific">Erythrobacter mangrovi</name>
    <dbReference type="NCBI Taxonomy" id="2739433"/>
    <lineage>
        <taxon>Bacteria</taxon>
        <taxon>Pseudomonadati</taxon>
        <taxon>Pseudomonadota</taxon>
        <taxon>Alphaproteobacteria</taxon>
        <taxon>Sphingomonadales</taxon>
        <taxon>Erythrobacteraceae</taxon>
        <taxon>Erythrobacter/Porphyrobacter group</taxon>
        <taxon>Erythrobacter</taxon>
    </lineage>
</organism>
<dbReference type="Gene3D" id="3.40.50.450">
    <property type="match status" value="1"/>
</dbReference>
<proteinExistence type="predicted"/>
<reference evidence="2 3" key="1">
    <citation type="submission" date="2020-05" db="EMBL/GenBank/DDBJ databases">
        <title>Erythrobacter mangrovi sp. nov., isolated from rhizosphere soil of mangrove plant (Kandelia candel).</title>
        <authorList>
            <person name="Ye Y.H."/>
        </authorList>
    </citation>
    <scope>NUCLEOTIDE SEQUENCE [LARGE SCALE GENOMIC DNA]</scope>
    <source>
        <strain evidence="2 3">EB310</strain>
    </source>
</reference>
<feature type="transmembrane region" description="Helical" evidence="1">
    <location>
        <begin position="345"/>
        <end position="363"/>
    </location>
</feature>
<protein>
    <recommendedName>
        <fullName evidence="4">DUF4231 domain-containing protein</fullName>
    </recommendedName>
</protein>
<keyword evidence="3" id="KW-1185">Reference proteome</keyword>
<dbReference type="EMBL" id="CP053921">
    <property type="protein sequence ID" value="QKG72581.1"/>
    <property type="molecule type" value="Genomic_DNA"/>
</dbReference>
<dbReference type="KEGG" id="emv:HQR01_15075"/>
<dbReference type="AlphaFoldDB" id="A0A7D4BCB2"/>
<keyword evidence="1" id="KW-0472">Membrane</keyword>
<evidence type="ECO:0000313" key="3">
    <source>
        <dbReference type="Proteomes" id="UP000504693"/>
    </source>
</evidence>
<evidence type="ECO:0008006" key="4">
    <source>
        <dbReference type="Google" id="ProtNLM"/>
    </source>
</evidence>
<feature type="transmembrane region" description="Helical" evidence="1">
    <location>
        <begin position="509"/>
        <end position="527"/>
    </location>
</feature>